<proteinExistence type="predicted"/>
<protein>
    <submittedName>
        <fullName evidence="1 3">Uncharacterized protein</fullName>
    </submittedName>
</protein>
<dbReference type="Proteomes" id="UP000050794">
    <property type="component" value="Unassembled WGS sequence"/>
</dbReference>
<reference evidence="1 2" key="2">
    <citation type="submission" date="2018-11" db="EMBL/GenBank/DDBJ databases">
        <authorList>
            <consortium name="Pathogen Informatics"/>
        </authorList>
    </citation>
    <scope>NUCLEOTIDE SEQUENCE [LARGE SCALE GENOMIC DNA]</scope>
</reference>
<sequence length="63" mass="7039">MEQTKGTRTKFVTTNQSQSTGMFTSQYGEPRSATFASLPALVRYHKIYSYMDPKTGVIDTSPV</sequence>
<organism evidence="2 3">
    <name type="scientific">Toxocara canis</name>
    <name type="common">Canine roundworm</name>
    <dbReference type="NCBI Taxonomy" id="6265"/>
    <lineage>
        <taxon>Eukaryota</taxon>
        <taxon>Metazoa</taxon>
        <taxon>Ecdysozoa</taxon>
        <taxon>Nematoda</taxon>
        <taxon>Chromadorea</taxon>
        <taxon>Rhabditida</taxon>
        <taxon>Spirurina</taxon>
        <taxon>Ascaridomorpha</taxon>
        <taxon>Ascaridoidea</taxon>
        <taxon>Toxocaridae</taxon>
        <taxon>Toxocara</taxon>
    </lineage>
</organism>
<evidence type="ECO:0000313" key="2">
    <source>
        <dbReference type="Proteomes" id="UP000050794"/>
    </source>
</evidence>
<gene>
    <name evidence="1" type="ORF">TCNE_LOCUS4842</name>
</gene>
<accession>A0A183U8M1</accession>
<keyword evidence="2" id="KW-1185">Reference proteome</keyword>
<evidence type="ECO:0000313" key="3">
    <source>
        <dbReference type="WBParaSite" id="TCNE_0000484101-mRNA-1"/>
    </source>
</evidence>
<name>A0A183U8M1_TOXCA</name>
<evidence type="ECO:0000313" key="1">
    <source>
        <dbReference type="EMBL" id="VDM32717.1"/>
    </source>
</evidence>
<dbReference type="WBParaSite" id="TCNE_0000484101-mRNA-1">
    <property type="protein sequence ID" value="TCNE_0000484101-mRNA-1"/>
    <property type="gene ID" value="TCNE_0000484101"/>
</dbReference>
<dbReference type="EMBL" id="UYWY01009423">
    <property type="protein sequence ID" value="VDM32717.1"/>
    <property type="molecule type" value="Genomic_DNA"/>
</dbReference>
<reference evidence="3" key="1">
    <citation type="submission" date="2016-06" db="UniProtKB">
        <authorList>
            <consortium name="WormBaseParasite"/>
        </authorList>
    </citation>
    <scope>IDENTIFICATION</scope>
</reference>
<dbReference type="AlphaFoldDB" id="A0A183U8M1"/>